<dbReference type="AlphaFoldDB" id="A0A1G7SKM1"/>
<proteinExistence type="predicted"/>
<name>A0A1G7SKM1_9EURY</name>
<dbReference type="Proteomes" id="UP000199076">
    <property type="component" value="Unassembled WGS sequence"/>
</dbReference>
<accession>A0A1G7SKM1</accession>
<evidence type="ECO:0000313" key="1">
    <source>
        <dbReference type="EMBL" id="SDG23553.1"/>
    </source>
</evidence>
<protein>
    <submittedName>
        <fullName evidence="1">Uncharacterized protein</fullName>
    </submittedName>
</protein>
<organism evidence="1 2">
    <name type="scientific">Halorientalis regularis</name>
    <dbReference type="NCBI Taxonomy" id="660518"/>
    <lineage>
        <taxon>Archaea</taxon>
        <taxon>Methanobacteriati</taxon>
        <taxon>Methanobacteriota</taxon>
        <taxon>Stenosarchaea group</taxon>
        <taxon>Halobacteria</taxon>
        <taxon>Halobacteriales</taxon>
        <taxon>Haloarculaceae</taxon>
        <taxon>Halorientalis</taxon>
    </lineage>
</organism>
<gene>
    <name evidence="1" type="ORF">SAMN05216218_11911</name>
</gene>
<dbReference type="RefSeq" id="WP_092695030.1">
    <property type="nucleotide sequence ID" value="NZ_FNBK01000019.1"/>
</dbReference>
<keyword evidence="2" id="KW-1185">Reference proteome</keyword>
<evidence type="ECO:0000313" key="2">
    <source>
        <dbReference type="Proteomes" id="UP000199076"/>
    </source>
</evidence>
<sequence>MEVDINVSLDETEAQLPLMKPIDVPDGGLPREKFPDALDTAEVGFTPQIPDNGYLYAGDEITFEVPIEDVFDEDGLIPDCCEASDQLREHENAPRKAKQYPFPFYVTINRLFNSKTN</sequence>
<reference evidence="2" key="1">
    <citation type="submission" date="2016-10" db="EMBL/GenBank/DDBJ databases">
        <authorList>
            <person name="Varghese N."/>
            <person name="Submissions S."/>
        </authorList>
    </citation>
    <scope>NUCLEOTIDE SEQUENCE [LARGE SCALE GENOMIC DNA]</scope>
    <source>
        <strain evidence="2">IBRC-M 10760</strain>
    </source>
</reference>
<dbReference type="EMBL" id="FNBK01000019">
    <property type="protein sequence ID" value="SDG23553.1"/>
    <property type="molecule type" value="Genomic_DNA"/>
</dbReference>
<dbReference type="STRING" id="660518.SAMN05216218_11911"/>
<dbReference type="OrthoDB" id="275149at2157"/>